<dbReference type="SUPFAM" id="SSF46785">
    <property type="entry name" value="Winged helix' DNA-binding domain"/>
    <property type="match status" value="1"/>
</dbReference>
<dbReference type="SUPFAM" id="SSF48097">
    <property type="entry name" value="Regulator of G-protein signaling, RGS"/>
    <property type="match status" value="1"/>
</dbReference>
<dbReference type="Pfam" id="PF25889">
    <property type="entry name" value="WHD_Fungal_DR"/>
    <property type="match status" value="1"/>
</dbReference>
<evidence type="ECO:0000259" key="3">
    <source>
        <dbReference type="PROSITE" id="PS50132"/>
    </source>
</evidence>
<dbReference type="PROSITE" id="PS50186">
    <property type="entry name" value="DEP"/>
    <property type="match status" value="1"/>
</dbReference>
<evidence type="ECO:0000313" key="6">
    <source>
        <dbReference type="Proteomes" id="UP000790833"/>
    </source>
</evidence>
<evidence type="ECO:0000259" key="4">
    <source>
        <dbReference type="PROSITE" id="PS50186"/>
    </source>
</evidence>
<feature type="domain" description="RGS" evidence="3">
    <location>
        <begin position="453"/>
        <end position="562"/>
    </location>
</feature>
<dbReference type="RefSeq" id="XP_043049725.1">
    <property type="nucleotide sequence ID" value="XM_043195552.1"/>
</dbReference>
<evidence type="ECO:0000256" key="1">
    <source>
        <dbReference type="ARBA" id="ARBA00022700"/>
    </source>
</evidence>
<dbReference type="InterPro" id="IPR044926">
    <property type="entry name" value="RGS_subdomain_2"/>
</dbReference>
<dbReference type="GeneID" id="66118261"/>
<sequence>MREQDLKDIFSILLIKLDLKEVPIETSSMTSFLRKREYPYLFSADRALQVMQDLDLVIDLKKARTVFKYDINNQLGLDFLSRFYDAKLLHCPTDRTRMELKLGLTVQPTPKGVAILVNFLSRSGIELTRWPSITFSSLNTMELFYFDRRGASDKILYSNYLLYLVFVRLMGNKLHIWSPRSAPQLVYYPCLANAGYLTDRLLSVSTDGEEVVEEDEDIFDGLGEGGLKIPKAEFHSYFHFGATEDSLDSSSSSSEGSKKTLNLLDSHSKPDPNKKQNQSNRTTIHGSFTVSPFHHRYFTNPESDSHIQYYVSNTGVRLFEDKWFQNEHGKTLKSNVCVSGKAICQWLCDCTDIMYPRQAGDVAELLVRAKLLKPISLPSTSSRERSKHVMDDRNALYCLTDFGMRTVQWQTTKLELEEVTDDFTSLALSLIIKGRPESTTKIVPKYVTETLKTLEDIMKDPGMRHLFKKHLEAEYCCENLDAYYELKRLEKAVQSLHKMINEELNSDKNTMWDVINAANQCLALAYRIYFIYIASDAPFTLNIGHDSRISIDKILVESKELPYLQTPVAEMHFDFDTMKVETPNKKEETVKSPARVHLKDQKFEPEFNDITDQITYRETATFYG</sequence>
<dbReference type="InterPro" id="IPR000591">
    <property type="entry name" value="DEP_dom"/>
</dbReference>
<organism evidence="5 6">
    <name type="scientific">Scheffersomyces spartinae</name>
    <dbReference type="NCBI Taxonomy" id="45513"/>
    <lineage>
        <taxon>Eukaryota</taxon>
        <taxon>Fungi</taxon>
        <taxon>Dikarya</taxon>
        <taxon>Ascomycota</taxon>
        <taxon>Saccharomycotina</taxon>
        <taxon>Pichiomycetes</taxon>
        <taxon>Debaryomycetaceae</taxon>
        <taxon>Scheffersomyces</taxon>
    </lineage>
</organism>
<dbReference type="PANTHER" id="PTHR10845:SF192">
    <property type="entry name" value="DOUBLE HIT, ISOFORM B"/>
    <property type="match status" value="1"/>
</dbReference>
<dbReference type="Gene3D" id="1.10.10.10">
    <property type="entry name" value="Winged helix-like DNA-binding domain superfamily/Winged helix DNA-binding domain"/>
    <property type="match status" value="1"/>
</dbReference>
<evidence type="ECO:0000313" key="5">
    <source>
        <dbReference type="EMBL" id="KAG7194178.1"/>
    </source>
</evidence>
<dbReference type="EMBL" id="JAHMUF010000008">
    <property type="protein sequence ID" value="KAG7194178.1"/>
    <property type="molecule type" value="Genomic_DNA"/>
</dbReference>
<feature type="region of interest" description="Disordered" evidence="2">
    <location>
        <begin position="245"/>
        <end position="285"/>
    </location>
</feature>
<accession>A0A9P7VAE3</accession>
<dbReference type="InterPro" id="IPR058855">
    <property type="entry name" value="RGS1/SST2-like_Fungal-DR"/>
</dbReference>
<dbReference type="PROSITE" id="PS50132">
    <property type="entry name" value="RGS"/>
    <property type="match status" value="1"/>
</dbReference>
<dbReference type="InterPro" id="IPR036305">
    <property type="entry name" value="RGS_sf"/>
</dbReference>
<keyword evidence="6" id="KW-1185">Reference proteome</keyword>
<feature type="compositionally biased region" description="Low complexity" evidence="2">
    <location>
        <begin position="248"/>
        <end position="261"/>
    </location>
</feature>
<dbReference type="PANTHER" id="PTHR10845">
    <property type="entry name" value="REGULATOR OF G PROTEIN SIGNALING"/>
    <property type="match status" value="1"/>
</dbReference>
<feature type="compositionally biased region" description="Polar residues" evidence="2">
    <location>
        <begin position="275"/>
        <end position="285"/>
    </location>
</feature>
<dbReference type="CDD" id="cd04450">
    <property type="entry name" value="DEP_RGS7-like"/>
    <property type="match status" value="1"/>
</dbReference>
<dbReference type="GO" id="GO:0009968">
    <property type="term" value="P:negative regulation of signal transduction"/>
    <property type="evidence" value="ECO:0007669"/>
    <property type="project" value="UniProtKB-KW"/>
</dbReference>
<dbReference type="GO" id="GO:0035556">
    <property type="term" value="P:intracellular signal transduction"/>
    <property type="evidence" value="ECO:0007669"/>
    <property type="project" value="InterPro"/>
</dbReference>
<dbReference type="Gene3D" id="1.10.167.10">
    <property type="entry name" value="Regulator of G-protein Signalling 4, domain 2"/>
    <property type="match status" value="1"/>
</dbReference>
<keyword evidence="1" id="KW-0734">Signal transduction inhibitor</keyword>
<dbReference type="OrthoDB" id="196547at2759"/>
<dbReference type="InterPro" id="IPR036388">
    <property type="entry name" value="WH-like_DNA-bd_sf"/>
</dbReference>
<reference evidence="5" key="1">
    <citation type="submission" date="2021-03" db="EMBL/GenBank/DDBJ databases">
        <authorList>
            <person name="Palmer J.M."/>
        </authorList>
    </citation>
    <scope>NUCLEOTIDE SEQUENCE</scope>
    <source>
        <strain evidence="5">ARV_011</strain>
    </source>
</reference>
<dbReference type="Pfam" id="PF00615">
    <property type="entry name" value="RGS"/>
    <property type="match status" value="1"/>
</dbReference>
<feature type="domain" description="DEP" evidence="4">
    <location>
        <begin position="337"/>
        <end position="401"/>
    </location>
</feature>
<comment type="caution">
    <text evidence="5">The sequence shown here is derived from an EMBL/GenBank/DDBJ whole genome shotgun (WGS) entry which is preliminary data.</text>
</comment>
<dbReference type="InterPro" id="IPR036390">
    <property type="entry name" value="WH_DNA-bd_sf"/>
</dbReference>
<evidence type="ECO:0000256" key="2">
    <source>
        <dbReference type="SAM" id="MobiDB-lite"/>
    </source>
</evidence>
<dbReference type="InterPro" id="IPR016137">
    <property type="entry name" value="RGS"/>
</dbReference>
<dbReference type="Proteomes" id="UP000790833">
    <property type="component" value="Unassembled WGS sequence"/>
</dbReference>
<protein>
    <submittedName>
        <fullName evidence="5">Uncharacterized protein</fullName>
    </submittedName>
</protein>
<name>A0A9P7VAE3_9ASCO</name>
<gene>
    <name evidence="5" type="ORF">KQ657_004887</name>
</gene>
<proteinExistence type="predicted"/>
<dbReference type="AlphaFoldDB" id="A0A9P7VAE3"/>